<proteinExistence type="predicted"/>
<evidence type="ECO:0000313" key="1">
    <source>
        <dbReference type="EMBL" id="KAE8421647.1"/>
    </source>
</evidence>
<organism evidence="1 2">
    <name type="scientific">Aspergillus pseudocaelatus</name>
    <dbReference type="NCBI Taxonomy" id="1825620"/>
    <lineage>
        <taxon>Eukaryota</taxon>
        <taxon>Fungi</taxon>
        <taxon>Dikarya</taxon>
        <taxon>Ascomycota</taxon>
        <taxon>Pezizomycotina</taxon>
        <taxon>Eurotiomycetes</taxon>
        <taxon>Eurotiomycetidae</taxon>
        <taxon>Eurotiales</taxon>
        <taxon>Aspergillaceae</taxon>
        <taxon>Aspergillus</taxon>
        <taxon>Aspergillus subgen. Circumdati</taxon>
    </lineage>
</organism>
<protein>
    <submittedName>
        <fullName evidence="1">Uncharacterized protein</fullName>
    </submittedName>
</protein>
<dbReference type="EMBL" id="ML735699">
    <property type="protein sequence ID" value="KAE8421647.1"/>
    <property type="molecule type" value="Genomic_DNA"/>
</dbReference>
<gene>
    <name evidence="1" type="ORF">BDV36DRAFT_247220</name>
</gene>
<reference evidence="1 2" key="1">
    <citation type="submission" date="2019-04" db="EMBL/GenBank/DDBJ databases">
        <authorList>
            <consortium name="DOE Joint Genome Institute"/>
            <person name="Mondo S."/>
            <person name="Kjaerbolling I."/>
            <person name="Vesth T."/>
            <person name="Frisvad J.C."/>
            <person name="Nybo J.L."/>
            <person name="Theobald S."/>
            <person name="Kildgaard S."/>
            <person name="Isbrandt T."/>
            <person name="Kuo A."/>
            <person name="Sato A."/>
            <person name="Lyhne E.K."/>
            <person name="Kogle M.E."/>
            <person name="Wiebenga A."/>
            <person name="Kun R.S."/>
            <person name="Lubbers R.J."/>
            <person name="Makela M.R."/>
            <person name="Barry K."/>
            <person name="Chovatia M."/>
            <person name="Clum A."/>
            <person name="Daum C."/>
            <person name="Haridas S."/>
            <person name="He G."/>
            <person name="LaButti K."/>
            <person name="Lipzen A."/>
            <person name="Riley R."/>
            <person name="Salamov A."/>
            <person name="Simmons B.A."/>
            <person name="Magnuson J.K."/>
            <person name="Henrissat B."/>
            <person name="Mortensen U.H."/>
            <person name="Larsen T.O."/>
            <person name="Devries R.P."/>
            <person name="Grigoriev I.V."/>
            <person name="Machida M."/>
            <person name="Baker S.E."/>
            <person name="Andersen M.R."/>
            <person name="Cantor M.N."/>
            <person name="Hua S.X."/>
        </authorList>
    </citation>
    <scope>NUCLEOTIDE SEQUENCE [LARGE SCALE GENOMIC DNA]</scope>
    <source>
        <strain evidence="1 2">CBS 117616</strain>
    </source>
</reference>
<dbReference type="Proteomes" id="UP000325395">
    <property type="component" value="Unassembled WGS sequence"/>
</dbReference>
<sequence>MKIIVNPNRGRITRIADWADVRVLPFGMSLWGFQNMLGIMDSKDWHYFEDSSRMNSPF</sequence>
<accession>A0ABQ6WX35</accession>
<keyword evidence="2" id="KW-1185">Reference proteome</keyword>
<name>A0ABQ6WX35_9EURO</name>
<evidence type="ECO:0000313" key="2">
    <source>
        <dbReference type="Proteomes" id="UP000325395"/>
    </source>
</evidence>